<dbReference type="Pfam" id="PF18401">
    <property type="entry name" value="Thioredoxin_13"/>
    <property type="match status" value="1"/>
</dbReference>
<comment type="cofactor">
    <cofactor evidence="1">
        <name>Ca(2+)</name>
        <dbReference type="ChEBI" id="CHEBI:29108"/>
    </cofactor>
</comment>
<keyword evidence="4" id="KW-0256">Endoplasmic reticulum</keyword>
<evidence type="ECO:0000256" key="7">
    <source>
        <dbReference type="SAM" id="SignalP"/>
    </source>
</evidence>
<dbReference type="GO" id="GO:0003980">
    <property type="term" value="F:UDP-glucose:glycoprotein glucosyltransferase activity"/>
    <property type="evidence" value="ECO:0007669"/>
    <property type="project" value="InterPro"/>
</dbReference>
<comment type="caution">
    <text evidence="12">The sequence shown here is derived from an EMBL/GenBank/DDBJ whole genome shotgun (WGS) entry which is preliminary data.</text>
</comment>
<dbReference type="InterPro" id="IPR009448">
    <property type="entry name" value="UDP-g_GGtrans"/>
</dbReference>
<dbReference type="Pfam" id="PF18400">
    <property type="entry name" value="Thioredoxin_12"/>
    <property type="match status" value="1"/>
</dbReference>
<dbReference type="GO" id="GO:0018279">
    <property type="term" value="P:protein N-linked glycosylation via asparagine"/>
    <property type="evidence" value="ECO:0007669"/>
    <property type="project" value="TreeGrafter"/>
</dbReference>
<dbReference type="PANTHER" id="PTHR11226">
    <property type="entry name" value="UDP-GLUCOSE GLYCOPROTEIN:GLUCOSYLTRANSFERASE"/>
    <property type="match status" value="1"/>
</dbReference>
<evidence type="ECO:0000256" key="1">
    <source>
        <dbReference type="ARBA" id="ARBA00001913"/>
    </source>
</evidence>
<dbReference type="InterPro" id="IPR040694">
    <property type="entry name" value="UGGT_TRXL_2"/>
</dbReference>
<feature type="region of interest" description="Disordered" evidence="6">
    <location>
        <begin position="353"/>
        <end position="396"/>
    </location>
</feature>
<name>A0AAV7ZDB6_9EUKA</name>
<dbReference type="EMBL" id="JANTQA010000033">
    <property type="protein sequence ID" value="KAJ3438198.1"/>
    <property type="molecule type" value="Genomic_DNA"/>
</dbReference>
<sequence>MRNYQFLFLFLFLLFSTHSNCNTQHNAIFAGVESNFPRSSLISESIEFLYSVLPTKFWAILESYSQMTSGKNMTEQEIYHDFRNLVELNSKSNFLSNLYDWTLSTHQYSVSVESQRILSNQEIFDKGDEMTKKINCDGLPKGNWIEFRGKCFCDLEKLTALSKKNGNDNKQLDDYFSSILNEKQENVNVNENEILQEENKEQDKKLITKAGNNYRTNQYTFDKIYHTGNIDPKTELETLVFYGRVNSPSFYDWTTLLKRLSELKKYKIFFRQNPEIVSNNFNLPGWGIELIPKQFSNNYTFDNFEKQHPNSFELIKNHEVLYKTEMNSIRDNLIQLDLIKPKNNLGLSVIGIQDQESVTENENENENENESENESESEEEEDDDDDNDLEFDNDNDGEQIGMKISQLILESKNPLQTMNFLIENNLIVKDRLKNIQINKDISEKISTNQKNYFNFENLLSINGRILDFEDFEPFEIHNLLSKEYKRISRIQKMIPIIDYKTASELSKLPSMDYQNLRIDILNSKGSEKNIIFLNNLEKDEKYSDWELKSISDLDLSKNQIPQISKNIFTIIYILDLSSMESLETLAKVYTNYQNGAPIRYGFIFYGKEPRKKVSELVINFFFHFLEIEGIDKAISFLQTLNEIGKKDNSFRIENKHIQKSFNIHNPKNINKYSEYKNKYQERVDGMKEFITKKQLNLNFGVILNGKYLENHDNVEKILFGELLEEYLLIREMIRNKDLIDGKDAYKQILNKFYVVKKWDQDLYKRKPQYISERIIGNNYNNIQYLEHPSFDKNENLTEQINGKQIEAIEVTHWIIIDLLQHNETQLINCISDLNKNLQDGKLKHRVGIIHNPKKITDSYEDKYLIVSKKILKIDLDRSIFKLNKKFISTRIGLKPSKIYMITNGRILQIQKLSDLNYKYLNQVGNFEYHTKNKLITDILKKTNSNYPSIPIVKRFEYLFKIAAMVGNEKNKNIYINSINNLFLIQEKELHSKQTGFIIHSNSIRNGSVINQDSANNNKDFLFEFLLILNPLSKNVQKIMNPLSQIIQSFDSIRIKILLNPQFNELKFSSNYQYFRMAFDTQINFNKNGKLIDKNNEICLPHPFSGKSFEIHEITMDSWLIDKIQINDLLKNCDSNYKFQSISYKLSNIITSGRLLLQIPGQVIYPQDLEIELTKPYDINSDAHIIDHTFAMSANGYFQLKSNPGIYQFAFPEKIISSSYQFVGESEKIFSVSSFKGIDVDILIKFIGNPQHNLEKKRNKELKKYVIQNKISKTINIFLVISNKLEEKISKVMILSVLKNTNSQIKFWFLQDGLSPGFLTEIDKLSQEYHFEYEKVIYKWPTWLDVPKYKNRIINGIKILFLDVLFPPHVNKLLILKPNQLIKTDIKELFNLDMKDSIFAMNKYEKYDEQIKNFFQNNEFQHNSIFNPNLILVNLQRVRQLRIGDKYRFLFNKYENSDERFVNIDEGILNFAQNLVPITPLAFKWICCKNYCDDEQLKASKIIDICEFDFSLDNVASKIEKAYPNWVKLNNEIIYFEKNYQNNSDNDNDKDDEYKMNQDLLLGLNKLVD</sequence>
<dbReference type="GO" id="GO:0036503">
    <property type="term" value="P:ERAD pathway"/>
    <property type="evidence" value="ECO:0007669"/>
    <property type="project" value="TreeGrafter"/>
</dbReference>
<proteinExistence type="predicted"/>
<gene>
    <name evidence="12" type="ORF">M0812_17378</name>
</gene>
<evidence type="ECO:0000259" key="11">
    <source>
        <dbReference type="Pfam" id="PF18404"/>
    </source>
</evidence>
<comment type="subcellular location">
    <subcellularLocation>
        <location evidence="2">Endoplasmic reticulum lumen</location>
    </subcellularLocation>
</comment>
<accession>A0AAV7ZDB6</accession>
<evidence type="ECO:0000256" key="5">
    <source>
        <dbReference type="ARBA" id="ARBA00023180"/>
    </source>
</evidence>
<feature type="domain" description="UGGT thioredoxin-like" evidence="10">
    <location>
        <begin position="519"/>
        <end position="751"/>
    </location>
</feature>
<organism evidence="12 13">
    <name type="scientific">Anaeramoeba flamelloides</name>
    <dbReference type="NCBI Taxonomy" id="1746091"/>
    <lineage>
        <taxon>Eukaryota</taxon>
        <taxon>Metamonada</taxon>
        <taxon>Anaeramoebidae</taxon>
        <taxon>Anaeramoeba</taxon>
    </lineage>
</organism>
<dbReference type="PANTHER" id="PTHR11226:SF0">
    <property type="entry name" value="UDP-GLUCOSE:GLYCOPROTEIN GLUCOSYLTRANSFERASE"/>
    <property type="match status" value="1"/>
</dbReference>
<feature type="domain" description="UGGT thioredoxin-like" evidence="9">
    <location>
        <begin position="398"/>
        <end position="493"/>
    </location>
</feature>
<feature type="compositionally biased region" description="Acidic residues" evidence="6">
    <location>
        <begin position="357"/>
        <end position="396"/>
    </location>
</feature>
<evidence type="ECO:0000256" key="2">
    <source>
        <dbReference type="ARBA" id="ARBA00004319"/>
    </source>
</evidence>
<dbReference type="InterPro" id="IPR040497">
    <property type="entry name" value="Glyco_transf_24"/>
</dbReference>
<feature type="signal peptide" evidence="7">
    <location>
        <begin position="1"/>
        <end position="21"/>
    </location>
</feature>
<feature type="domain" description="UGGT thioredoxin-like" evidence="8">
    <location>
        <begin position="40"/>
        <end position="271"/>
    </location>
</feature>
<evidence type="ECO:0000313" key="12">
    <source>
        <dbReference type="EMBL" id="KAJ3438198.1"/>
    </source>
</evidence>
<dbReference type="InterPro" id="IPR040693">
    <property type="entry name" value="UGGT_TRXL_1"/>
</dbReference>
<dbReference type="InterPro" id="IPR029044">
    <property type="entry name" value="Nucleotide-diphossugar_trans"/>
</dbReference>
<dbReference type="SUPFAM" id="SSF53448">
    <property type="entry name" value="Nucleotide-diphospho-sugar transferases"/>
    <property type="match status" value="1"/>
</dbReference>
<dbReference type="GO" id="GO:0051082">
    <property type="term" value="F:unfolded protein binding"/>
    <property type="evidence" value="ECO:0007669"/>
    <property type="project" value="TreeGrafter"/>
</dbReference>
<evidence type="ECO:0000313" key="13">
    <source>
        <dbReference type="Proteomes" id="UP001146793"/>
    </source>
</evidence>
<feature type="domain" description="Glucosyltransferase 24 catalytic" evidence="11">
    <location>
        <begin position="1274"/>
        <end position="1532"/>
    </location>
</feature>
<protein>
    <submittedName>
        <fullName evidence="12">Glycoprotein glucosyltransferase</fullName>
    </submittedName>
</protein>
<evidence type="ECO:0000259" key="8">
    <source>
        <dbReference type="Pfam" id="PF18400"/>
    </source>
</evidence>
<keyword evidence="5" id="KW-0325">Glycoprotein</keyword>
<feature type="chain" id="PRO_5043821138" evidence="7">
    <location>
        <begin position="22"/>
        <end position="1568"/>
    </location>
</feature>
<evidence type="ECO:0000256" key="6">
    <source>
        <dbReference type="SAM" id="MobiDB-lite"/>
    </source>
</evidence>
<dbReference type="Pfam" id="PF18404">
    <property type="entry name" value="Glyco_transf_24"/>
    <property type="match status" value="1"/>
</dbReference>
<evidence type="ECO:0000256" key="3">
    <source>
        <dbReference type="ARBA" id="ARBA00022729"/>
    </source>
</evidence>
<evidence type="ECO:0000259" key="9">
    <source>
        <dbReference type="Pfam" id="PF18401"/>
    </source>
</evidence>
<dbReference type="InterPro" id="IPR040692">
    <property type="entry name" value="UGGT_TRXL_3"/>
</dbReference>
<dbReference type="Pfam" id="PF06427">
    <property type="entry name" value="UDP-g_GGTase"/>
    <property type="match status" value="1"/>
</dbReference>
<dbReference type="GO" id="GO:0005788">
    <property type="term" value="C:endoplasmic reticulum lumen"/>
    <property type="evidence" value="ECO:0007669"/>
    <property type="project" value="UniProtKB-SubCell"/>
</dbReference>
<keyword evidence="3 7" id="KW-0732">Signal</keyword>
<dbReference type="Pfam" id="PF18402">
    <property type="entry name" value="Thioredoxin_14"/>
    <property type="match status" value="1"/>
</dbReference>
<dbReference type="Gene3D" id="3.90.550.10">
    <property type="entry name" value="Spore Coat Polysaccharide Biosynthesis Protein SpsA, Chain A"/>
    <property type="match status" value="1"/>
</dbReference>
<reference evidence="12" key="1">
    <citation type="submission" date="2022-08" db="EMBL/GenBank/DDBJ databases">
        <title>Novel sulphate-reducing endosymbionts in the free-living metamonad Anaeramoeba.</title>
        <authorList>
            <person name="Jerlstrom-Hultqvist J."/>
            <person name="Cepicka I."/>
            <person name="Gallot-Lavallee L."/>
            <person name="Salas-Leiva D."/>
            <person name="Curtis B.A."/>
            <person name="Zahonova K."/>
            <person name="Pipaliya S."/>
            <person name="Dacks J."/>
            <person name="Roger A.J."/>
        </authorList>
    </citation>
    <scope>NUCLEOTIDE SEQUENCE</scope>
    <source>
        <strain evidence="12">Busselton2</strain>
    </source>
</reference>
<evidence type="ECO:0000256" key="4">
    <source>
        <dbReference type="ARBA" id="ARBA00022824"/>
    </source>
</evidence>
<evidence type="ECO:0000259" key="10">
    <source>
        <dbReference type="Pfam" id="PF18402"/>
    </source>
</evidence>
<dbReference type="Proteomes" id="UP001146793">
    <property type="component" value="Unassembled WGS sequence"/>
</dbReference>